<evidence type="ECO:0000256" key="5">
    <source>
        <dbReference type="ARBA" id="ARBA00023242"/>
    </source>
</evidence>
<dbReference type="OrthoDB" id="414546at2759"/>
<dbReference type="GO" id="GO:0005737">
    <property type="term" value="C:cytoplasm"/>
    <property type="evidence" value="ECO:0007669"/>
    <property type="project" value="UniProtKB-SubCell"/>
</dbReference>
<keyword evidence="9" id="KW-1185">Reference proteome</keyword>
<feature type="region of interest" description="Disordered" evidence="6">
    <location>
        <begin position="1"/>
        <end position="57"/>
    </location>
</feature>
<sequence length="557" mass="64114">MKSSPNGSGGGAGHLLDDSAKKGKADLVEERSKALKGIGSGEQVEEYDGASDSPSEDDILRSYEEYQKELKREIEQKLLFSSEELDGVASSTEPMNPEQLEELFKGCKFRFSLDADHLKEYLIVARKIAEKILKRSEVQIDRGIATIREHLNEVNEPQYRSVFLMRLYQVAIEQVKPREAADLTKLLFQQEQLITKQQIRRALVRLFWKLEDILLDVPNATQILAQIVSYLHLRGMISPPGLISQMSPEVRERLTAVDLFKTHFQAELTKLQDESEYRAQIKLQLQQFYSNFDKSELHWFLTKIVKEKGWEIFNHLLIRKAIDFALDKGANEREACSQLLSELTHKYGFHNRDYGYAFDHLVWNHSSYEVDVPQYQRVISSFVARAIYDGTVTYRYIVDAEVSDHGDSTEEEAILQQVLNVLSLKPLDYQLKNIWNKAFTNEELQQKFKATLREYTANGDVSYVGDYLRELSCNYYLHEFVKRAVILSVETGGGYDQIVKLLQGLNHHYDLNRAQVEQGVKKAEEYVAETLAVDVPKAGEYLAEFRAQLEKAKFIDI</sequence>
<dbReference type="PROSITE" id="PS51366">
    <property type="entry name" value="MI"/>
    <property type="match status" value="3"/>
</dbReference>
<evidence type="ECO:0000256" key="2">
    <source>
        <dbReference type="ARBA" id="ARBA00005497"/>
    </source>
</evidence>
<feature type="compositionally biased region" description="Basic and acidic residues" evidence="6">
    <location>
        <begin position="15"/>
        <end position="33"/>
    </location>
</feature>
<keyword evidence="4" id="KW-0677">Repeat</keyword>
<evidence type="ECO:0000256" key="4">
    <source>
        <dbReference type="ARBA" id="ARBA00022737"/>
    </source>
</evidence>
<gene>
    <name evidence="8" type="ORF">FGO68_gene6009</name>
</gene>
<organism evidence="8 9">
    <name type="scientific">Halteria grandinella</name>
    <dbReference type="NCBI Taxonomy" id="5974"/>
    <lineage>
        <taxon>Eukaryota</taxon>
        <taxon>Sar</taxon>
        <taxon>Alveolata</taxon>
        <taxon>Ciliophora</taxon>
        <taxon>Intramacronucleata</taxon>
        <taxon>Spirotrichea</taxon>
        <taxon>Stichotrichia</taxon>
        <taxon>Sporadotrichida</taxon>
        <taxon>Halteriidae</taxon>
        <taxon>Halteria</taxon>
    </lineage>
</organism>
<dbReference type="EMBL" id="RRYP01007372">
    <property type="protein sequence ID" value="TNV80541.1"/>
    <property type="molecule type" value="Genomic_DNA"/>
</dbReference>
<name>A0A8J8T3V7_HALGN</name>
<dbReference type="Proteomes" id="UP000785679">
    <property type="component" value="Unassembled WGS sequence"/>
</dbReference>
<dbReference type="PANTHER" id="PTHR12626:SF0">
    <property type="entry name" value="PROGRAMMED CELL DEATH PROTEIN 4"/>
    <property type="match status" value="1"/>
</dbReference>
<evidence type="ECO:0000313" key="9">
    <source>
        <dbReference type="Proteomes" id="UP000785679"/>
    </source>
</evidence>
<dbReference type="InterPro" id="IPR039778">
    <property type="entry name" value="PDCD4"/>
</dbReference>
<dbReference type="Pfam" id="PF02847">
    <property type="entry name" value="MA3"/>
    <property type="match status" value="3"/>
</dbReference>
<reference evidence="8" key="1">
    <citation type="submission" date="2019-06" db="EMBL/GenBank/DDBJ databases">
        <authorList>
            <person name="Zheng W."/>
        </authorList>
    </citation>
    <scope>NUCLEOTIDE SEQUENCE</scope>
    <source>
        <strain evidence="8">QDHG01</strain>
    </source>
</reference>
<keyword evidence="5" id="KW-0539">Nucleus</keyword>
<dbReference type="InterPro" id="IPR016024">
    <property type="entry name" value="ARM-type_fold"/>
</dbReference>
<dbReference type="SMART" id="SM00544">
    <property type="entry name" value="MA3"/>
    <property type="match status" value="3"/>
</dbReference>
<proteinExistence type="inferred from homology"/>
<protein>
    <recommendedName>
        <fullName evidence="7">MI domain-containing protein</fullName>
    </recommendedName>
</protein>
<feature type="compositionally biased region" description="Acidic residues" evidence="6">
    <location>
        <begin position="43"/>
        <end position="57"/>
    </location>
</feature>
<dbReference type="AlphaFoldDB" id="A0A8J8T3V7"/>
<evidence type="ECO:0000256" key="1">
    <source>
        <dbReference type="ARBA" id="ARBA00004496"/>
    </source>
</evidence>
<comment type="caution">
    <text evidence="8">The sequence shown here is derived from an EMBL/GenBank/DDBJ whole genome shotgun (WGS) entry which is preliminary data.</text>
</comment>
<evidence type="ECO:0000259" key="7">
    <source>
        <dbReference type="PROSITE" id="PS51366"/>
    </source>
</evidence>
<dbReference type="SUPFAM" id="SSF48371">
    <property type="entry name" value="ARM repeat"/>
    <property type="match status" value="3"/>
</dbReference>
<dbReference type="InterPro" id="IPR003891">
    <property type="entry name" value="Initiation_fac_eIF4g_MI"/>
</dbReference>
<feature type="domain" description="MI" evidence="7">
    <location>
        <begin position="443"/>
        <end position="557"/>
    </location>
</feature>
<dbReference type="GO" id="GO:0045892">
    <property type="term" value="P:negative regulation of DNA-templated transcription"/>
    <property type="evidence" value="ECO:0007669"/>
    <property type="project" value="InterPro"/>
</dbReference>
<feature type="domain" description="MI" evidence="7">
    <location>
        <begin position="124"/>
        <end position="247"/>
    </location>
</feature>
<keyword evidence="3" id="KW-0963">Cytoplasm</keyword>
<evidence type="ECO:0000256" key="6">
    <source>
        <dbReference type="SAM" id="MobiDB-lite"/>
    </source>
</evidence>
<evidence type="ECO:0000256" key="3">
    <source>
        <dbReference type="ARBA" id="ARBA00022490"/>
    </source>
</evidence>
<dbReference type="PANTHER" id="PTHR12626">
    <property type="entry name" value="PROGRAMMED CELL DEATH 4"/>
    <property type="match status" value="1"/>
</dbReference>
<dbReference type="Gene3D" id="1.25.40.180">
    <property type="match status" value="3"/>
</dbReference>
<comment type="subcellular location">
    <subcellularLocation>
        <location evidence="1">Cytoplasm</location>
    </subcellularLocation>
</comment>
<evidence type="ECO:0000313" key="8">
    <source>
        <dbReference type="EMBL" id="TNV80541.1"/>
    </source>
</evidence>
<comment type="similarity">
    <text evidence="2">Belongs to the PDCD4 family.</text>
</comment>
<feature type="domain" description="MI" evidence="7">
    <location>
        <begin position="276"/>
        <end position="402"/>
    </location>
</feature>
<accession>A0A8J8T3V7</accession>